<dbReference type="Proteomes" id="UP000051213">
    <property type="component" value="Unassembled WGS sequence"/>
</dbReference>
<keyword evidence="3" id="KW-0547">Nucleotide-binding</keyword>
<comment type="function">
    <text evidence="6">Part of the ABC transporter complex HmuTUV involved in hemin import. Responsible for energy coupling to the transport system.</text>
</comment>
<dbReference type="SUPFAM" id="SSF52540">
    <property type="entry name" value="P-loop containing nucleoside triphosphate hydrolases"/>
    <property type="match status" value="1"/>
</dbReference>
<dbReference type="FunFam" id="3.40.50.300:FF:000134">
    <property type="entry name" value="Iron-enterobactin ABC transporter ATP-binding protein"/>
    <property type="match status" value="1"/>
</dbReference>
<dbReference type="GO" id="GO:0005524">
    <property type="term" value="F:ATP binding"/>
    <property type="evidence" value="ECO:0007669"/>
    <property type="project" value="UniProtKB-KW"/>
</dbReference>
<evidence type="ECO:0000313" key="9">
    <source>
        <dbReference type="Proteomes" id="UP000051213"/>
    </source>
</evidence>
<dbReference type="AlphaFoldDB" id="A0A0R2UCJ7"/>
<evidence type="ECO:0000256" key="5">
    <source>
        <dbReference type="ARBA" id="ARBA00022967"/>
    </source>
</evidence>
<dbReference type="NCBIfam" id="NF010068">
    <property type="entry name" value="PRK13548.1"/>
    <property type="match status" value="1"/>
</dbReference>
<comment type="similarity">
    <text evidence="1">Belongs to the ABC transporter superfamily.</text>
</comment>
<sequence>MTMLVCDISLHLSGFDLLRHISLEVKAGKVTAIVGPNGAGKSSLLKVLTGDMSPTKGDVYLNNRLLNQWPLLEKAQMLAVLPQHTLLNFPFTADEVVGLGRIPHQTGIAKDTQIIAEALELVDASYLQRRFYTQMSGGEKQRVQLARVLAQIWQPSRFGEQFLVLDEPTSAFDLSHQKLTLDIVRQLAQKGVGVVMVLHDLNLAARCADNLVVIDSGVIAAQGSPEEVLTEPLIDRVFGVKSIIAEHPITKRPLVIT</sequence>
<protein>
    <submittedName>
        <fullName evidence="8">Hemin ABC transporter ATP-binding protein</fullName>
    </submittedName>
</protein>
<dbReference type="InterPro" id="IPR027417">
    <property type="entry name" value="P-loop_NTPase"/>
</dbReference>
<evidence type="ECO:0000256" key="4">
    <source>
        <dbReference type="ARBA" id="ARBA00022840"/>
    </source>
</evidence>
<evidence type="ECO:0000256" key="2">
    <source>
        <dbReference type="ARBA" id="ARBA00022448"/>
    </source>
</evidence>
<keyword evidence="2" id="KW-0813">Transport</keyword>
<dbReference type="Gene3D" id="3.40.50.300">
    <property type="entry name" value="P-loop containing nucleotide triphosphate hydrolases"/>
    <property type="match status" value="1"/>
</dbReference>
<dbReference type="SMART" id="SM00382">
    <property type="entry name" value="AAA"/>
    <property type="match status" value="1"/>
</dbReference>
<keyword evidence="4 8" id="KW-0067">ATP-binding</keyword>
<dbReference type="GO" id="GO:0016887">
    <property type="term" value="F:ATP hydrolysis activity"/>
    <property type="evidence" value="ECO:0007669"/>
    <property type="project" value="InterPro"/>
</dbReference>
<evidence type="ECO:0000313" key="8">
    <source>
        <dbReference type="EMBL" id="KRO97183.1"/>
    </source>
</evidence>
<dbReference type="PROSITE" id="PS00211">
    <property type="entry name" value="ABC_TRANSPORTER_1"/>
    <property type="match status" value="1"/>
</dbReference>
<dbReference type="PANTHER" id="PTHR42794">
    <property type="entry name" value="HEMIN IMPORT ATP-BINDING PROTEIN HMUV"/>
    <property type="match status" value="1"/>
</dbReference>
<dbReference type="PROSITE" id="PS50893">
    <property type="entry name" value="ABC_TRANSPORTER_2"/>
    <property type="match status" value="1"/>
</dbReference>
<evidence type="ECO:0000256" key="3">
    <source>
        <dbReference type="ARBA" id="ARBA00022741"/>
    </source>
</evidence>
<comment type="caution">
    <text evidence="8">The sequence shown here is derived from an EMBL/GenBank/DDBJ whole genome shotgun (WGS) entry which is preliminary data.</text>
</comment>
<evidence type="ECO:0000256" key="6">
    <source>
        <dbReference type="ARBA" id="ARBA00037066"/>
    </source>
</evidence>
<organism evidence="8 9">
    <name type="scientific">SAR92 bacterium BACL26 MAG-121220-bin70</name>
    <dbReference type="NCBI Taxonomy" id="1655626"/>
    <lineage>
        <taxon>Bacteria</taxon>
        <taxon>Pseudomonadati</taxon>
        <taxon>Pseudomonadota</taxon>
        <taxon>Gammaproteobacteria</taxon>
        <taxon>Cellvibrionales</taxon>
        <taxon>Porticoccaceae</taxon>
        <taxon>SAR92 clade</taxon>
    </lineage>
</organism>
<dbReference type="InterPro" id="IPR003593">
    <property type="entry name" value="AAA+_ATPase"/>
</dbReference>
<evidence type="ECO:0000259" key="7">
    <source>
        <dbReference type="PROSITE" id="PS50893"/>
    </source>
</evidence>
<gene>
    <name evidence="8" type="ORF">ABS24_04170</name>
</gene>
<accession>A0A0R2UCJ7</accession>
<evidence type="ECO:0000256" key="1">
    <source>
        <dbReference type="ARBA" id="ARBA00005417"/>
    </source>
</evidence>
<dbReference type="InterPro" id="IPR003439">
    <property type="entry name" value="ABC_transporter-like_ATP-bd"/>
</dbReference>
<reference evidence="8 9" key="1">
    <citation type="submission" date="2015-10" db="EMBL/GenBank/DDBJ databases">
        <title>Metagenome-Assembled Genomes uncover a global brackish microbiome.</title>
        <authorList>
            <person name="Hugerth L.W."/>
            <person name="Larsson J."/>
            <person name="Alneberg J."/>
            <person name="Lindh M.V."/>
            <person name="Legrand C."/>
            <person name="Pinhassi J."/>
            <person name="Andersson A.F."/>
        </authorList>
    </citation>
    <scope>NUCLEOTIDE SEQUENCE [LARGE SCALE GENOMIC DNA]</scope>
    <source>
        <strain evidence="8">BACL26 MAG-121220-bin70</strain>
    </source>
</reference>
<dbReference type="PANTHER" id="PTHR42794:SF1">
    <property type="entry name" value="HEMIN IMPORT ATP-BINDING PROTEIN HMUV"/>
    <property type="match status" value="1"/>
</dbReference>
<dbReference type="InterPro" id="IPR017871">
    <property type="entry name" value="ABC_transporter-like_CS"/>
</dbReference>
<name>A0A0R2UCJ7_9GAMM</name>
<proteinExistence type="inferred from homology"/>
<dbReference type="EMBL" id="LICA01000013">
    <property type="protein sequence ID" value="KRO97183.1"/>
    <property type="molecule type" value="Genomic_DNA"/>
</dbReference>
<feature type="domain" description="ABC transporter" evidence="7">
    <location>
        <begin position="3"/>
        <end position="241"/>
    </location>
</feature>
<dbReference type="Pfam" id="PF00005">
    <property type="entry name" value="ABC_tran"/>
    <property type="match status" value="1"/>
</dbReference>
<keyword evidence="5" id="KW-1278">Translocase</keyword>
<dbReference type="CDD" id="cd03214">
    <property type="entry name" value="ABC_Iron-Siderophores_B12_Hemin"/>
    <property type="match status" value="1"/>
</dbReference>